<name>A0A182E3K4_ONCOC</name>
<keyword evidence="7" id="KW-1185">Reference proteome</keyword>
<dbReference type="WBParaSite" id="nOo.2.0.1.t02561-RA">
    <property type="protein sequence ID" value="nOo.2.0.1.t02561-RA"/>
    <property type="gene ID" value="nOo.2.0.1.g02561"/>
</dbReference>
<accession>A0A182E3K4</accession>
<dbReference type="EMBL" id="UYRW01000414">
    <property type="protein sequence ID" value="VDK66545.1"/>
    <property type="molecule type" value="Genomic_DNA"/>
</dbReference>
<evidence type="ECO:0000313" key="7">
    <source>
        <dbReference type="Proteomes" id="UP000271087"/>
    </source>
</evidence>
<dbReference type="Proteomes" id="UP000271087">
    <property type="component" value="Unassembled WGS sequence"/>
</dbReference>
<dbReference type="PROSITE" id="PS00518">
    <property type="entry name" value="ZF_RING_1"/>
    <property type="match status" value="2"/>
</dbReference>
<dbReference type="InterPro" id="IPR001841">
    <property type="entry name" value="Znf_RING"/>
</dbReference>
<dbReference type="OrthoDB" id="1935339at2759"/>
<sequence>MEEAHGRSIANQPTIYDASRPAIFICSFVDSVDMTVCSICFECKQPNDMQTLPCSHVFCKDCISKCSVSQLCPTPCCTHVRHVNVVIDEADEEHCEERYFQNDEETQKISFGQKLPSMLQLEERQRCDGRKGAFACVNSARMTLMDCRHRLCFDCLSSRINVAVAAQELPYCPIFRCANRLTKNEIAKISERAPHMRQICAKLIEACPEDAPEEPPDKDECLFFCSVYQLESSIKPIIFPVACTVFDMVSAMIQVQRLKKNSTATNIGVYIRTTVAGMPKYDPIDVKAMTKKKISETDFHDRSHFVLDVDNELKTANLANKK</sequence>
<evidence type="ECO:0000313" key="8">
    <source>
        <dbReference type="WBParaSite" id="nOo.2.0.1.t02561-RA"/>
    </source>
</evidence>
<evidence type="ECO:0000313" key="6">
    <source>
        <dbReference type="EMBL" id="VDK66545.1"/>
    </source>
</evidence>
<organism evidence="8">
    <name type="scientific">Onchocerca ochengi</name>
    <name type="common">Filarial nematode worm</name>
    <dbReference type="NCBI Taxonomy" id="42157"/>
    <lineage>
        <taxon>Eukaryota</taxon>
        <taxon>Metazoa</taxon>
        <taxon>Ecdysozoa</taxon>
        <taxon>Nematoda</taxon>
        <taxon>Chromadorea</taxon>
        <taxon>Rhabditida</taxon>
        <taxon>Spirurina</taxon>
        <taxon>Spiruromorpha</taxon>
        <taxon>Filarioidea</taxon>
        <taxon>Onchocercidae</taxon>
        <taxon>Onchocerca</taxon>
    </lineage>
</organism>
<dbReference type="SUPFAM" id="SSF57850">
    <property type="entry name" value="RING/U-box"/>
    <property type="match status" value="2"/>
</dbReference>
<keyword evidence="2 4" id="KW-0863">Zinc-finger</keyword>
<evidence type="ECO:0000256" key="2">
    <source>
        <dbReference type="ARBA" id="ARBA00022771"/>
    </source>
</evidence>
<dbReference type="SMART" id="SM00184">
    <property type="entry name" value="RING"/>
    <property type="match status" value="2"/>
</dbReference>
<dbReference type="InterPro" id="IPR013083">
    <property type="entry name" value="Znf_RING/FYVE/PHD"/>
</dbReference>
<gene>
    <name evidence="6" type="ORF">NOO_LOCUS2561</name>
</gene>
<dbReference type="InterPro" id="IPR017907">
    <property type="entry name" value="Znf_RING_CS"/>
</dbReference>
<dbReference type="GO" id="GO:0008270">
    <property type="term" value="F:zinc ion binding"/>
    <property type="evidence" value="ECO:0007669"/>
    <property type="project" value="UniProtKB-KW"/>
</dbReference>
<reference evidence="6 7" key="2">
    <citation type="submission" date="2018-08" db="EMBL/GenBank/DDBJ databases">
        <authorList>
            <person name="Laetsch R D."/>
            <person name="Stevens L."/>
            <person name="Kumar S."/>
            <person name="Blaxter L. M."/>
        </authorList>
    </citation>
    <scope>NUCLEOTIDE SEQUENCE [LARGE SCALE GENOMIC DNA]</scope>
</reference>
<proteinExistence type="predicted"/>
<keyword evidence="3" id="KW-0862">Zinc</keyword>
<evidence type="ECO:0000259" key="5">
    <source>
        <dbReference type="PROSITE" id="PS50089"/>
    </source>
</evidence>
<keyword evidence="1" id="KW-0479">Metal-binding</keyword>
<evidence type="ECO:0000256" key="4">
    <source>
        <dbReference type="PROSITE-ProRule" id="PRU00175"/>
    </source>
</evidence>
<reference evidence="8" key="1">
    <citation type="submission" date="2016-06" db="UniProtKB">
        <authorList>
            <consortium name="WormBaseParasite"/>
        </authorList>
    </citation>
    <scope>IDENTIFICATION</scope>
</reference>
<dbReference type="Gene3D" id="3.30.40.10">
    <property type="entry name" value="Zinc/RING finger domain, C3HC4 (zinc finger)"/>
    <property type="match status" value="1"/>
</dbReference>
<protein>
    <submittedName>
        <fullName evidence="8">RING-type domain-containing protein</fullName>
    </submittedName>
</protein>
<dbReference type="AlphaFoldDB" id="A0A182E3K4"/>
<feature type="domain" description="RING-type" evidence="5">
    <location>
        <begin position="37"/>
        <end position="73"/>
    </location>
</feature>
<dbReference type="PROSITE" id="PS50089">
    <property type="entry name" value="ZF_RING_2"/>
    <property type="match status" value="1"/>
</dbReference>
<evidence type="ECO:0000256" key="1">
    <source>
        <dbReference type="ARBA" id="ARBA00022723"/>
    </source>
</evidence>
<evidence type="ECO:0000256" key="3">
    <source>
        <dbReference type="ARBA" id="ARBA00022833"/>
    </source>
</evidence>